<accession>A0A7G5XFH0</accession>
<feature type="signal peptide" evidence="2">
    <location>
        <begin position="1"/>
        <end position="17"/>
    </location>
</feature>
<dbReference type="InterPro" id="IPR051610">
    <property type="entry name" value="GPI/OXD"/>
</dbReference>
<sequence length="251" mass="27850">MKRLLALFFFLPSLVFAQNDSVLSGAYSWKQPVVQKGKISSVVLLEGKVHDFEWMQFAANSIAGNTTIKQAVSANQEQLLIVRSGAVTIHFGDSSFLLTANSIAVLMPGEKYSLSNASTTTTDFFTMNYRSKKTADAQRGGTSFVKIWESIPFKGNNIGGGRRDFFEKPTVMQKRFEMHVTTLKEGLKSHEPHTHRAEEIILVIEGETEMQMGNNIIKTTAGGFYYAGSKVLHGIKNIGTKSSTYFAIQFE</sequence>
<gene>
    <name evidence="4" type="ORF">H4075_19470</name>
</gene>
<dbReference type="RefSeq" id="WP_182802485.1">
    <property type="nucleotide sequence ID" value="NZ_CP060007.1"/>
</dbReference>
<dbReference type="PANTHER" id="PTHR35848:SF6">
    <property type="entry name" value="CUPIN TYPE-2 DOMAIN-CONTAINING PROTEIN"/>
    <property type="match status" value="1"/>
</dbReference>
<evidence type="ECO:0000256" key="1">
    <source>
        <dbReference type="ARBA" id="ARBA00022723"/>
    </source>
</evidence>
<dbReference type="InterPro" id="IPR011051">
    <property type="entry name" value="RmlC_Cupin_sf"/>
</dbReference>
<evidence type="ECO:0000313" key="5">
    <source>
        <dbReference type="Proteomes" id="UP000515344"/>
    </source>
</evidence>
<keyword evidence="2" id="KW-0732">Signal</keyword>
<dbReference type="CDD" id="cd02209">
    <property type="entry name" value="cupin_XRE_C"/>
    <property type="match status" value="1"/>
</dbReference>
<dbReference type="InterPro" id="IPR014710">
    <property type="entry name" value="RmlC-like_jellyroll"/>
</dbReference>
<protein>
    <submittedName>
        <fullName evidence="4">Cupin domain-containing protein</fullName>
    </submittedName>
</protein>
<dbReference type="Gene3D" id="2.60.120.10">
    <property type="entry name" value="Jelly Rolls"/>
    <property type="match status" value="1"/>
</dbReference>
<evidence type="ECO:0000313" key="4">
    <source>
        <dbReference type="EMBL" id="QNA44223.1"/>
    </source>
</evidence>
<feature type="domain" description="Cupin type-2" evidence="3">
    <location>
        <begin position="180"/>
        <end position="246"/>
    </location>
</feature>
<name>A0A7G5XFH0_9BACT</name>
<dbReference type="Proteomes" id="UP000515344">
    <property type="component" value="Chromosome"/>
</dbReference>
<keyword evidence="5" id="KW-1185">Reference proteome</keyword>
<feature type="chain" id="PRO_5028915995" evidence="2">
    <location>
        <begin position="18"/>
        <end position="251"/>
    </location>
</feature>
<dbReference type="KEGG" id="lacs:H4075_19470"/>
<reference evidence="5" key="1">
    <citation type="submission" date="2020-08" db="EMBL/GenBank/DDBJ databases">
        <title>Lacibacter sp. S13-6-6 genome sequencing.</title>
        <authorList>
            <person name="Jin L."/>
        </authorList>
    </citation>
    <scope>NUCLEOTIDE SEQUENCE [LARGE SCALE GENOMIC DNA]</scope>
    <source>
        <strain evidence="5">S13-6-6</strain>
    </source>
</reference>
<evidence type="ECO:0000256" key="2">
    <source>
        <dbReference type="SAM" id="SignalP"/>
    </source>
</evidence>
<dbReference type="EMBL" id="CP060007">
    <property type="protein sequence ID" value="QNA44223.1"/>
    <property type="molecule type" value="Genomic_DNA"/>
</dbReference>
<organism evidence="4 5">
    <name type="scientific">Lacibacter sediminis</name>
    <dbReference type="NCBI Taxonomy" id="2760713"/>
    <lineage>
        <taxon>Bacteria</taxon>
        <taxon>Pseudomonadati</taxon>
        <taxon>Bacteroidota</taxon>
        <taxon>Chitinophagia</taxon>
        <taxon>Chitinophagales</taxon>
        <taxon>Chitinophagaceae</taxon>
        <taxon>Lacibacter</taxon>
    </lineage>
</organism>
<dbReference type="Pfam" id="PF07883">
    <property type="entry name" value="Cupin_2"/>
    <property type="match status" value="1"/>
</dbReference>
<dbReference type="AlphaFoldDB" id="A0A7G5XFH0"/>
<dbReference type="InterPro" id="IPR013096">
    <property type="entry name" value="Cupin_2"/>
</dbReference>
<dbReference type="GO" id="GO:0046872">
    <property type="term" value="F:metal ion binding"/>
    <property type="evidence" value="ECO:0007669"/>
    <property type="project" value="UniProtKB-KW"/>
</dbReference>
<proteinExistence type="predicted"/>
<dbReference type="PANTHER" id="PTHR35848">
    <property type="entry name" value="OXALATE-BINDING PROTEIN"/>
    <property type="match status" value="1"/>
</dbReference>
<evidence type="ECO:0000259" key="3">
    <source>
        <dbReference type="Pfam" id="PF07883"/>
    </source>
</evidence>
<keyword evidence="1" id="KW-0479">Metal-binding</keyword>
<dbReference type="SUPFAM" id="SSF51182">
    <property type="entry name" value="RmlC-like cupins"/>
    <property type="match status" value="2"/>
</dbReference>